<dbReference type="EMBL" id="KE504175">
    <property type="protein sequence ID" value="EPS97587.1"/>
    <property type="molecule type" value="Genomic_DNA"/>
</dbReference>
<gene>
    <name evidence="2" type="ORF">FOMPIDRAFT_1052348</name>
</gene>
<accession>S8DY82</accession>
<name>S8DY82_FOMSC</name>
<dbReference type="HOGENOM" id="CLU_1806203_0_0_1"/>
<sequence length="143" mass="15162">MYVLPSSAPTPMPLTTPYTSTWNIPRASPRVRRRPEAHTVKTGAAHPSPPMSPGTPNTPEQSYSTSTSPASSTSPSTPPGFVDTNVCIASHSTHGMPHTIVQDPIVVVVPPPLQKVKSSIPAPSAEWLSAAVKKALSAREHWV</sequence>
<evidence type="ECO:0000256" key="1">
    <source>
        <dbReference type="SAM" id="MobiDB-lite"/>
    </source>
</evidence>
<feature type="compositionally biased region" description="Low complexity" evidence="1">
    <location>
        <begin position="62"/>
        <end position="75"/>
    </location>
</feature>
<keyword evidence="3" id="KW-1185">Reference proteome</keyword>
<organism evidence="2 3">
    <name type="scientific">Fomitopsis schrenkii</name>
    <name type="common">Brown rot fungus</name>
    <dbReference type="NCBI Taxonomy" id="2126942"/>
    <lineage>
        <taxon>Eukaryota</taxon>
        <taxon>Fungi</taxon>
        <taxon>Dikarya</taxon>
        <taxon>Basidiomycota</taxon>
        <taxon>Agaricomycotina</taxon>
        <taxon>Agaricomycetes</taxon>
        <taxon>Polyporales</taxon>
        <taxon>Fomitopsis</taxon>
    </lineage>
</organism>
<proteinExistence type="predicted"/>
<dbReference type="AlphaFoldDB" id="S8DY82"/>
<dbReference type="STRING" id="743788.S8DY82"/>
<evidence type="ECO:0000313" key="3">
    <source>
        <dbReference type="Proteomes" id="UP000015241"/>
    </source>
</evidence>
<reference evidence="2 3" key="1">
    <citation type="journal article" date="2012" name="Science">
        <title>The Paleozoic origin of enzymatic lignin decomposition reconstructed from 31 fungal genomes.</title>
        <authorList>
            <person name="Floudas D."/>
            <person name="Binder M."/>
            <person name="Riley R."/>
            <person name="Barry K."/>
            <person name="Blanchette R.A."/>
            <person name="Henrissat B."/>
            <person name="Martinez A.T."/>
            <person name="Otillar R."/>
            <person name="Spatafora J.W."/>
            <person name="Yadav J.S."/>
            <person name="Aerts A."/>
            <person name="Benoit I."/>
            <person name="Boyd A."/>
            <person name="Carlson A."/>
            <person name="Copeland A."/>
            <person name="Coutinho P.M."/>
            <person name="de Vries R.P."/>
            <person name="Ferreira P."/>
            <person name="Findley K."/>
            <person name="Foster B."/>
            <person name="Gaskell J."/>
            <person name="Glotzer D."/>
            <person name="Gorecki P."/>
            <person name="Heitman J."/>
            <person name="Hesse C."/>
            <person name="Hori C."/>
            <person name="Igarashi K."/>
            <person name="Jurgens J.A."/>
            <person name="Kallen N."/>
            <person name="Kersten P."/>
            <person name="Kohler A."/>
            <person name="Kuees U."/>
            <person name="Kumar T.K.A."/>
            <person name="Kuo A."/>
            <person name="LaButti K."/>
            <person name="Larrondo L.F."/>
            <person name="Lindquist E."/>
            <person name="Ling A."/>
            <person name="Lombard V."/>
            <person name="Lucas S."/>
            <person name="Lundell T."/>
            <person name="Martin R."/>
            <person name="McLaughlin D.J."/>
            <person name="Morgenstern I."/>
            <person name="Morin E."/>
            <person name="Murat C."/>
            <person name="Nagy L.G."/>
            <person name="Nolan M."/>
            <person name="Ohm R.A."/>
            <person name="Patyshakuliyeva A."/>
            <person name="Rokas A."/>
            <person name="Ruiz-Duenas F.J."/>
            <person name="Sabat G."/>
            <person name="Salamov A."/>
            <person name="Samejima M."/>
            <person name="Schmutz J."/>
            <person name="Slot J.C."/>
            <person name="St John F."/>
            <person name="Stenlid J."/>
            <person name="Sun H."/>
            <person name="Sun S."/>
            <person name="Syed K."/>
            <person name="Tsang A."/>
            <person name="Wiebenga A."/>
            <person name="Young D."/>
            <person name="Pisabarro A."/>
            <person name="Eastwood D.C."/>
            <person name="Martin F."/>
            <person name="Cullen D."/>
            <person name="Grigoriev I.V."/>
            <person name="Hibbett D.S."/>
        </authorList>
    </citation>
    <scope>NUCLEOTIDE SEQUENCE</scope>
    <source>
        <strain evidence="3">FP-58527</strain>
    </source>
</reference>
<protein>
    <submittedName>
        <fullName evidence="2">Uncharacterized protein</fullName>
    </submittedName>
</protein>
<evidence type="ECO:0000313" key="2">
    <source>
        <dbReference type="EMBL" id="EPS97587.1"/>
    </source>
</evidence>
<feature type="region of interest" description="Disordered" evidence="1">
    <location>
        <begin position="1"/>
        <end position="85"/>
    </location>
</feature>
<dbReference type="Proteomes" id="UP000015241">
    <property type="component" value="Unassembled WGS sequence"/>
</dbReference>
<dbReference type="InParanoid" id="S8DY82"/>